<name>X1DQI0_9ZZZZ</name>
<sequence>MADTFYKQLLCINKPCRYINGEYNVIPPKAKARLRIALCFPDAYELGCSNLGMAIIYALANSLAGISAERCFSPLPDAEARLRKLGEPLRSLESRRPLADFDLLAFSVPYQLNYTNLLATLDLAGLPLLSAERNQRHPLVIAGGYSVYNPEPLAPFVDAFLIGEGEEAGVEIFELLVELAGAEKEVKLA</sequence>
<proteinExistence type="predicted"/>
<reference evidence="2" key="1">
    <citation type="journal article" date="2014" name="Front. Microbiol.">
        <title>High frequency of phylogenetically diverse reductive dehalogenase-homologous genes in deep subseafloor sedimentary metagenomes.</title>
        <authorList>
            <person name="Kawai M."/>
            <person name="Futagami T."/>
            <person name="Toyoda A."/>
            <person name="Takaki Y."/>
            <person name="Nishi S."/>
            <person name="Hori S."/>
            <person name="Arai W."/>
            <person name="Tsubouchi T."/>
            <person name="Morono Y."/>
            <person name="Uchiyama I."/>
            <person name="Ito T."/>
            <person name="Fujiyama A."/>
            <person name="Inagaki F."/>
            <person name="Takami H."/>
        </authorList>
    </citation>
    <scope>NUCLEOTIDE SEQUENCE</scope>
    <source>
        <strain evidence="2">Expedition CK06-06</strain>
    </source>
</reference>
<accession>X1DQI0</accession>
<evidence type="ECO:0000259" key="1">
    <source>
        <dbReference type="Pfam" id="PF19864"/>
    </source>
</evidence>
<feature type="domain" description="Radical SAM" evidence="1">
    <location>
        <begin position="52"/>
        <end position="180"/>
    </location>
</feature>
<dbReference type="AlphaFoldDB" id="X1DQI0"/>
<dbReference type="EMBL" id="BARU01000581">
    <property type="protein sequence ID" value="GAH22442.1"/>
    <property type="molecule type" value="Genomic_DNA"/>
</dbReference>
<protein>
    <recommendedName>
        <fullName evidence="1">Radical SAM domain-containing protein</fullName>
    </recommendedName>
</protein>
<feature type="non-terminal residue" evidence="2">
    <location>
        <position position="189"/>
    </location>
</feature>
<gene>
    <name evidence="2" type="ORF">S03H2_01861</name>
</gene>
<evidence type="ECO:0000313" key="2">
    <source>
        <dbReference type="EMBL" id="GAH22442.1"/>
    </source>
</evidence>
<dbReference type="Pfam" id="PF19864">
    <property type="entry name" value="Radical_SAM_N2"/>
    <property type="match status" value="1"/>
</dbReference>
<dbReference type="InterPro" id="IPR045784">
    <property type="entry name" value="Radical_SAM_N2"/>
</dbReference>
<dbReference type="PANTHER" id="PTHR42731">
    <property type="entry name" value="SLL1084 PROTEIN"/>
    <property type="match status" value="1"/>
</dbReference>
<comment type="caution">
    <text evidence="2">The sequence shown here is derived from an EMBL/GenBank/DDBJ whole genome shotgun (WGS) entry which is preliminary data.</text>
</comment>
<dbReference type="PANTHER" id="PTHR42731:SF1">
    <property type="entry name" value="RADICAL SAM DOMAIN PROTEIN"/>
    <property type="match status" value="1"/>
</dbReference>
<organism evidence="2">
    <name type="scientific">marine sediment metagenome</name>
    <dbReference type="NCBI Taxonomy" id="412755"/>
    <lineage>
        <taxon>unclassified sequences</taxon>
        <taxon>metagenomes</taxon>
        <taxon>ecological metagenomes</taxon>
    </lineage>
</organism>